<dbReference type="PANTHER" id="PTHR10353">
    <property type="entry name" value="GLYCOSYL HYDROLASE"/>
    <property type="match status" value="1"/>
</dbReference>
<evidence type="ECO:0000256" key="1">
    <source>
        <dbReference type="ARBA" id="ARBA00010838"/>
    </source>
</evidence>
<sequence>MLAPPREQSPTFNACDVSMWMESDSAEEPEEGTQRVKRVLALGTLGLCFCAVCGVIVCILLSARGQGLQESTSVLLSARGQGLQRSTSVSCLGFEKCPTYPQPYPWGTWPETYSYKGNFPAGFAWGVGTASYQIEGAYNAGGRGASIWDTFSGANTAGPRMPGANCSYCCKTAPCPINPGVKSKGDTGNVATDSYNMIQTDLALMKAMGLKNYRFSIAWPRMFPMGESSGDPNSEAVKWYSDFLDELRAANITPFVTLYHWDLPQALFSPPERSAWWARDADGKPVAEILPNWQHYVDTCFRLFGDRVKFWITFNEAWSATKLASGSGKAPSIKPFMDPLKDPYIAGHNILNAHAAAVDIYRRKYQHKQKGMVGITNNLDWREPKTDTEEDIAAAERAVLFQLGWFSEPIFGNGDYPTEMRAILGDVLPSFTDEEKRLLKGSADFFGLNNYGTGWVSASKDPQWDYTYATVSHEGLVHGQSVWLYGAGWGLRKLLNWVKRRYNNPVIYVTENGWSTAASTAEQAANDTDRVHYFANYTSEVRRAIEEDGVDVRGYFGWSLLDNYEWEMGYVERFGITFVDYELGLDPNAPTPNTHVPTPGQQLRRRKTSSCFLEQLWRNNRLLSPTAPNLCVEPIIFQGRYKDASKCTQVIGVSLGPSGSLTGTMPAAGKFCDNVTDLPYGPVFLAFSGSTVVCRNCWMGISFMQGFWSDDDLGIQWDDGTLWVKEL</sequence>
<keyword evidence="3" id="KW-0326">Glycosidase</keyword>
<dbReference type="PANTHER" id="PTHR10353:SF36">
    <property type="entry name" value="LP05116P"/>
    <property type="match status" value="1"/>
</dbReference>
<dbReference type="PROSITE" id="PS00653">
    <property type="entry name" value="GLYCOSYL_HYDROL_F1_2"/>
    <property type="match status" value="1"/>
</dbReference>
<evidence type="ECO:0000256" key="5">
    <source>
        <dbReference type="SAM" id="Phobius"/>
    </source>
</evidence>
<evidence type="ECO:0000313" key="7">
    <source>
        <dbReference type="EMBL" id="CAL4769513.1"/>
    </source>
</evidence>
<keyword evidence="8" id="KW-1185">Reference proteome</keyword>
<evidence type="ECO:0000256" key="2">
    <source>
        <dbReference type="ARBA" id="ARBA00022801"/>
    </source>
</evidence>
<reference evidence="6" key="1">
    <citation type="submission" date="2022-10" db="EMBL/GenBank/DDBJ databases">
        <authorList>
            <person name="Chen Y."/>
            <person name="Dougan E. K."/>
            <person name="Chan C."/>
            <person name="Rhodes N."/>
            <person name="Thang M."/>
        </authorList>
    </citation>
    <scope>NUCLEOTIDE SEQUENCE</scope>
</reference>
<gene>
    <name evidence="6" type="ORF">C1SCF055_LOCUS9924</name>
</gene>
<dbReference type="GO" id="GO:0005975">
    <property type="term" value="P:carbohydrate metabolic process"/>
    <property type="evidence" value="ECO:0007669"/>
    <property type="project" value="InterPro"/>
</dbReference>
<dbReference type="Pfam" id="PF00232">
    <property type="entry name" value="Glyco_hydro_1"/>
    <property type="match status" value="1"/>
</dbReference>
<name>A0A9P1BZA6_9DINO</name>
<dbReference type="InterPro" id="IPR033132">
    <property type="entry name" value="GH_1_N_CS"/>
</dbReference>
<evidence type="ECO:0000256" key="4">
    <source>
        <dbReference type="RuleBase" id="RU003690"/>
    </source>
</evidence>
<dbReference type="EMBL" id="CAMXCT020000692">
    <property type="protein sequence ID" value="CAL1135576.1"/>
    <property type="molecule type" value="Genomic_DNA"/>
</dbReference>
<dbReference type="SUPFAM" id="SSF51445">
    <property type="entry name" value="(Trans)glycosidases"/>
    <property type="match status" value="1"/>
</dbReference>
<dbReference type="OrthoDB" id="65569at2759"/>
<evidence type="ECO:0000256" key="3">
    <source>
        <dbReference type="ARBA" id="ARBA00023295"/>
    </source>
</evidence>
<dbReference type="EMBL" id="CAMXCT030000692">
    <property type="protein sequence ID" value="CAL4769513.1"/>
    <property type="molecule type" value="Genomic_DNA"/>
</dbReference>
<dbReference type="Gene3D" id="3.20.20.80">
    <property type="entry name" value="Glycosidases"/>
    <property type="match status" value="1"/>
</dbReference>
<feature type="transmembrane region" description="Helical" evidence="5">
    <location>
        <begin position="39"/>
        <end position="63"/>
    </location>
</feature>
<evidence type="ECO:0000313" key="6">
    <source>
        <dbReference type="EMBL" id="CAI3982201.1"/>
    </source>
</evidence>
<keyword evidence="5" id="KW-0472">Membrane</keyword>
<dbReference type="GO" id="GO:0008422">
    <property type="term" value="F:beta-glucosidase activity"/>
    <property type="evidence" value="ECO:0007669"/>
    <property type="project" value="TreeGrafter"/>
</dbReference>
<comment type="caution">
    <text evidence="6">The sequence shown here is derived from an EMBL/GenBank/DDBJ whole genome shotgun (WGS) entry which is preliminary data.</text>
</comment>
<dbReference type="AlphaFoldDB" id="A0A9P1BZA6"/>
<dbReference type="EMBL" id="CAMXCT010000692">
    <property type="protein sequence ID" value="CAI3982201.1"/>
    <property type="molecule type" value="Genomic_DNA"/>
</dbReference>
<accession>A0A9P1BZA6</accession>
<dbReference type="Proteomes" id="UP001152797">
    <property type="component" value="Unassembled WGS sequence"/>
</dbReference>
<dbReference type="InterPro" id="IPR001360">
    <property type="entry name" value="Glyco_hydro_1"/>
</dbReference>
<dbReference type="InterPro" id="IPR017853">
    <property type="entry name" value="GH"/>
</dbReference>
<dbReference type="PRINTS" id="PR00131">
    <property type="entry name" value="GLHYDRLASE1"/>
</dbReference>
<comment type="similarity">
    <text evidence="1 4">Belongs to the glycosyl hydrolase 1 family.</text>
</comment>
<keyword evidence="5" id="KW-0812">Transmembrane</keyword>
<keyword evidence="2" id="KW-0378">Hydrolase</keyword>
<keyword evidence="5" id="KW-1133">Transmembrane helix</keyword>
<organism evidence="6">
    <name type="scientific">Cladocopium goreaui</name>
    <dbReference type="NCBI Taxonomy" id="2562237"/>
    <lineage>
        <taxon>Eukaryota</taxon>
        <taxon>Sar</taxon>
        <taxon>Alveolata</taxon>
        <taxon>Dinophyceae</taxon>
        <taxon>Suessiales</taxon>
        <taxon>Symbiodiniaceae</taxon>
        <taxon>Cladocopium</taxon>
    </lineage>
</organism>
<proteinExistence type="inferred from homology"/>
<evidence type="ECO:0000313" key="8">
    <source>
        <dbReference type="Proteomes" id="UP001152797"/>
    </source>
</evidence>
<reference evidence="7 8" key="2">
    <citation type="submission" date="2024-05" db="EMBL/GenBank/DDBJ databases">
        <authorList>
            <person name="Chen Y."/>
            <person name="Shah S."/>
            <person name="Dougan E. K."/>
            <person name="Thang M."/>
            <person name="Chan C."/>
        </authorList>
    </citation>
    <scope>NUCLEOTIDE SEQUENCE [LARGE SCALE GENOMIC DNA]</scope>
</reference>
<protein>
    <submittedName>
        <fullName evidence="7">Beta-glucosidase 4</fullName>
    </submittedName>
</protein>